<protein>
    <recommendedName>
        <fullName evidence="2">Ferric siderophore reductase C-terminal domain-containing protein</fullName>
    </recommendedName>
</protein>
<gene>
    <name evidence="3" type="ORF">GCM10009799_24420</name>
</gene>
<reference evidence="3 4" key="1">
    <citation type="journal article" date="2019" name="Int. J. Syst. Evol. Microbiol.">
        <title>The Global Catalogue of Microorganisms (GCM) 10K type strain sequencing project: providing services to taxonomists for standard genome sequencing and annotation.</title>
        <authorList>
            <consortium name="The Broad Institute Genomics Platform"/>
            <consortium name="The Broad Institute Genome Sequencing Center for Infectious Disease"/>
            <person name="Wu L."/>
            <person name="Ma J."/>
        </authorList>
    </citation>
    <scope>NUCLEOTIDE SEQUENCE [LARGE SCALE GENOMIC DNA]</scope>
    <source>
        <strain evidence="3 4">JCM 15313</strain>
    </source>
</reference>
<dbReference type="InterPro" id="IPR024726">
    <property type="entry name" value="FhuF_C"/>
</dbReference>
<feature type="domain" description="Ferric siderophore reductase C-terminal" evidence="2">
    <location>
        <begin position="279"/>
        <end position="299"/>
    </location>
</feature>
<evidence type="ECO:0000256" key="1">
    <source>
        <dbReference type="SAM" id="MobiDB-lite"/>
    </source>
</evidence>
<dbReference type="Proteomes" id="UP001501585">
    <property type="component" value="Unassembled WGS sequence"/>
</dbReference>
<dbReference type="EMBL" id="BAAAPC010000009">
    <property type="protein sequence ID" value="GAA1996646.1"/>
    <property type="molecule type" value="Genomic_DNA"/>
</dbReference>
<evidence type="ECO:0000259" key="2">
    <source>
        <dbReference type="Pfam" id="PF11575"/>
    </source>
</evidence>
<evidence type="ECO:0000313" key="3">
    <source>
        <dbReference type="EMBL" id="GAA1996646.1"/>
    </source>
</evidence>
<proteinExistence type="predicted"/>
<accession>A0ABN2T1S3</accession>
<feature type="region of interest" description="Disordered" evidence="1">
    <location>
        <begin position="1"/>
        <end position="52"/>
    </location>
</feature>
<comment type="caution">
    <text evidence="3">The sequence shown here is derived from an EMBL/GenBank/DDBJ whole genome shotgun (WGS) entry which is preliminary data.</text>
</comment>
<evidence type="ECO:0000313" key="4">
    <source>
        <dbReference type="Proteomes" id="UP001501585"/>
    </source>
</evidence>
<keyword evidence="4" id="KW-1185">Reference proteome</keyword>
<dbReference type="Pfam" id="PF11575">
    <property type="entry name" value="FhuF_C"/>
    <property type="match status" value="1"/>
</dbReference>
<name>A0ABN2T1S3_9ACTN</name>
<organism evidence="3 4">
    <name type="scientific">Nocardiopsis rhodophaea</name>
    <dbReference type="NCBI Taxonomy" id="280238"/>
    <lineage>
        <taxon>Bacteria</taxon>
        <taxon>Bacillati</taxon>
        <taxon>Actinomycetota</taxon>
        <taxon>Actinomycetes</taxon>
        <taxon>Streptosporangiales</taxon>
        <taxon>Nocardiopsidaceae</taxon>
        <taxon>Nocardiopsis</taxon>
    </lineage>
</organism>
<sequence length="311" mass="32844">MRAYARRPVEGRTVGPEPRQAKCGSAPKAGEVGWGGPRATPPDTRAGARSARMDPMTDPMLRAVLSDIGTINPFFAVESDLAGEGWVPIDGLWRRPELLAAEIADVRRRLAGRAQVPEDQVEPRVAASILYQGLASRLLSPVIAAALCHDRVPDPAALHWSPARTGPLVFALRDGPGLASPTAPARGRDGADLVSDHVITAVLAPIGEAIRAQVKVAPRLLWGNAASSLAGTVQQLAEARPGHAAAVMALATQLMNRPPLAGLGEFARPGATDARFFSRSTCCLYYRIPGCAKCGDCALLPARRTRPTSAR</sequence>